<reference evidence="6" key="1">
    <citation type="submission" date="2018-08" db="EMBL/GenBank/DDBJ databases">
        <authorList>
            <person name="Chevrot R."/>
        </authorList>
    </citation>
    <scope>NUCLEOTIDE SEQUENCE [LARGE SCALE GENOMIC DNA]</scope>
</reference>
<evidence type="ECO:0000256" key="2">
    <source>
        <dbReference type="ARBA" id="ARBA00022741"/>
    </source>
</evidence>
<dbReference type="PROSITE" id="PS00211">
    <property type="entry name" value="ABC_TRANSPORTER_1"/>
    <property type="match status" value="1"/>
</dbReference>
<keyword evidence="3 5" id="KW-0067">ATP-binding</keyword>
<dbReference type="Pfam" id="PF00005">
    <property type="entry name" value="ABC_tran"/>
    <property type="match status" value="1"/>
</dbReference>
<dbReference type="SUPFAM" id="SSF52540">
    <property type="entry name" value="P-loop containing nucleoside triphosphate hydrolases"/>
    <property type="match status" value="1"/>
</dbReference>
<dbReference type="InterPro" id="IPR027417">
    <property type="entry name" value="P-loop_NTPase"/>
</dbReference>
<name>A0A383RGW2_PAEAL</name>
<sequence length="307" mass="33723">MTLAINVSNLHKKYGNHTALNNISFQVRPGICFGLLGPNGAGKSTTMKIISGILQPNSGALHVFGIDAVKEAVKVRNIIGYVPQGITLYEKLSAYDNLKFFGEMYGLKGSQLKERISTVLTQVGLLDRAKDAVGTFSGGMMRRVNIAAALPHRPKLLVLDEPTVGIDPQSRNHIFEMIRKLKQEGVSIIYSTHYMEEVETLCEELAIIDHGSVIAQGVLHELLAQHGTNSVYVETDKQTAISFDSIPGTVTAHEEGWIIDTHDTLTTMNRISELCLQQQVKVTRLEIVQPSLETVFLNLTGTSLRDA</sequence>
<evidence type="ECO:0000313" key="5">
    <source>
        <dbReference type="EMBL" id="SYX86063.1"/>
    </source>
</evidence>
<feature type="domain" description="ABC transporter" evidence="4">
    <location>
        <begin position="5"/>
        <end position="235"/>
    </location>
</feature>
<dbReference type="EMBL" id="LS992241">
    <property type="protein sequence ID" value="SYX86063.1"/>
    <property type="molecule type" value="Genomic_DNA"/>
</dbReference>
<dbReference type="SMART" id="SM00382">
    <property type="entry name" value="AAA"/>
    <property type="match status" value="1"/>
</dbReference>
<keyword evidence="1" id="KW-0813">Transport</keyword>
<dbReference type="InterPro" id="IPR025302">
    <property type="entry name" value="DrrA1/2-like_C"/>
</dbReference>
<dbReference type="RefSeq" id="WP_138188062.1">
    <property type="nucleotide sequence ID" value="NZ_LS992241.1"/>
</dbReference>
<dbReference type="InterPro" id="IPR003593">
    <property type="entry name" value="AAA+_ATPase"/>
</dbReference>
<dbReference type="GO" id="GO:0016887">
    <property type="term" value="F:ATP hydrolysis activity"/>
    <property type="evidence" value="ECO:0007669"/>
    <property type="project" value="InterPro"/>
</dbReference>
<dbReference type="Gene3D" id="3.40.50.300">
    <property type="entry name" value="P-loop containing nucleotide triphosphate hydrolases"/>
    <property type="match status" value="1"/>
</dbReference>
<proteinExistence type="predicted"/>
<dbReference type="GO" id="GO:0005524">
    <property type="term" value="F:ATP binding"/>
    <property type="evidence" value="ECO:0007669"/>
    <property type="project" value="UniProtKB-KW"/>
</dbReference>
<accession>A0A383RGW2</accession>
<dbReference type="InterPro" id="IPR017871">
    <property type="entry name" value="ABC_transporter-like_CS"/>
</dbReference>
<dbReference type="AlphaFoldDB" id="A0A383RGW2"/>
<keyword evidence="2" id="KW-0547">Nucleotide-binding</keyword>
<evidence type="ECO:0000256" key="3">
    <source>
        <dbReference type="ARBA" id="ARBA00022840"/>
    </source>
</evidence>
<dbReference type="Proteomes" id="UP000304148">
    <property type="component" value="Chromosome"/>
</dbReference>
<evidence type="ECO:0000256" key="1">
    <source>
        <dbReference type="ARBA" id="ARBA00022448"/>
    </source>
</evidence>
<evidence type="ECO:0000313" key="6">
    <source>
        <dbReference type="Proteomes" id="UP000304148"/>
    </source>
</evidence>
<organism evidence="5 6">
    <name type="scientific">Paenibacillus alvei</name>
    <name type="common">Bacillus alvei</name>
    <dbReference type="NCBI Taxonomy" id="44250"/>
    <lineage>
        <taxon>Bacteria</taxon>
        <taxon>Bacillati</taxon>
        <taxon>Bacillota</taxon>
        <taxon>Bacilli</taxon>
        <taxon>Bacillales</taxon>
        <taxon>Paenibacillaceae</taxon>
        <taxon>Paenibacillus</taxon>
    </lineage>
</organism>
<dbReference type="InterPro" id="IPR003439">
    <property type="entry name" value="ABC_transporter-like_ATP-bd"/>
</dbReference>
<evidence type="ECO:0000259" key="4">
    <source>
        <dbReference type="PROSITE" id="PS50893"/>
    </source>
</evidence>
<protein>
    <submittedName>
        <fullName evidence="5">ABC transporter (ATP-binding protein) biofilm formation</fullName>
    </submittedName>
</protein>
<dbReference type="PANTHER" id="PTHR43582">
    <property type="entry name" value="LINEARMYCIN RESISTANCE ATP-BINDING PROTEIN LNRL"/>
    <property type="match status" value="1"/>
</dbReference>
<gene>
    <name evidence="5" type="primary">bifL</name>
    <name evidence="5" type="ORF">PBLR_14485</name>
</gene>
<dbReference type="PANTHER" id="PTHR43582:SF2">
    <property type="entry name" value="LINEARMYCIN RESISTANCE ATP-BINDING PROTEIN LNRL"/>
    <property type="match status" value="1"/>
</dbReference>
<dbReference type="Pfam" id="PF13732">
    <property type="entry name" value="DrrA1-3_C"/>
    <property type="match status" value="1"/>
</dbReference>
<dbReference type="PROSITE" id="PS50893">
    <property type="entry name" value="ABC_TRANSPORTER_2"/>
    <property type="match status" value="1"/>
</dbReference>